<evidence type="ECO:0000313" key="3">
    <source>
        <dbReference type="Proteomes" id="UP000244722"/>
    </source>
</evidence>
<comment type="caution">
    <text evidence="2">The sequence shown here is derived from an EMBL/GenBank/DDBJ whole genome shotgun (WGS) entry which is preliminary data.</text>
</comment>
<dbReference type="EMBL" id="NESQ01000403">
    <property type="protein sequence ID" value="PUU73200.1"/>
    <property type="molecule type" value="Genomic_DNA"/>
</dbReference>
<dbReference type="AlphaFoldDB" id="A0A2T6ZCI2"/>
<name>A0A2T6ZCI2_TUBBO</name>
<keyword evidence="3" id="KW-1185">Reference proteome</keyword>
<organism evidence="2 3">
    <name type="scientific">Tuber borchii</name>
    <name type="common">White truffle</name>
    <dbReference type="NCBI Taxonomy" id="42251"/>
    <lineage>
        <taxon>Eukaryota</taxon>
        <taxon>Fungi</taxon>
        <taxon>Dikarya</taxon>
        <taxon>Ascomycota</taxon>
        <taxon>Pezizomycotina</taxon>
        <taxon>Pezizomycetes</taxon>
        <taxon>Pezizales</taxon>
        <taxon>Tuberaceae</taxon>
        <taxon>Tuber</taxon>
    </lineage>
</organism>
<reference evidence="2 3" key="1">
    <citation type="submission" date="2017-04" db="EMBL/GenBank/DDBJ databases">
        <title>Draft genome sequence of Tuber borchii Vittad., a whitish edible truffle.</title>
        <authorList>
            <consortium name="DOE Joint Genome Institute"/>
            <person name="Murat C."/>
            <person name="Kuo A."/>
            <person name="Barry K.W."/>
            <person name="Clum A."/>
            <person name="Dockter R.B."/>
            <person name="Fauchery L."/>
            <person name="Iotti M."/>
            <person name="Kohler A."/>
            <person name="Labutti K."/>
            <person name="Lindquist E.A."/>
            <person name="Lipzen A."/>
            <person name="Ohm R.A."/>
            <person name="Wang M."/>
            <person name="Grigoriev I.V."/>
            <person name="Zambonelli A."/>
            <person name="Martin F.M."/>
        </authorList>
    </citation>
    <scope>NUCLEOTIDE SEQUENCE [LARGE SCALE GENOMIC DNA]</scope>
    <source>
        <strain evidence="2 3">Tbo3840</strain>
    </source>
</reference>
<keyword evidence="1" id="KW-0812">Transmembrane</keyword>
<evidence type="ECO:0000313" key="2">
    <source>
        <dbReference type="EMBL" id="PUU73200.1"/>
    </source>
</evidence>
<accession>A0A2T6ZCI2</accession>
<feature type="transmembrane region" description="Helical" evidence="1">
    <location>
        <begin position="41"/>
        <end position="59"/>
    </location>
</feature>
<proteinExistence type="predicted"/>
<dbReference type="Proteomes" id="UP000244722">
    <property type="component" value="Unassembled WGS sequence"/>
</dbReference>
<keyword evidence="1" id="KW-1133">Transmembrane helix</keyword>
<gene>
    <name evidence="2" type="ORF">B9Z19DRAFT_568481</name>
</gene>
<protein>
    <submittedName>
        <fullName evidence="2">Uncharacterized protein</fullName>
    </submittedName>
</protein>
<evidence type="ECO:0000256" key="1">
    <source>
        <dbReference type="SAM" id="Phobius"/>
    </source>
</evidence>
<keyword evidence="1" id="KW-0472">Membrane</keyword>
<feature type="transmembrane region" description="Helical" evidence="1">
    <location>
        <begin position="12"/>
        <end position="29"/>
    </location>
</feature>
<sequence length="61" mass="6521">MVRGHVSEKAIQANLAVIIIVLVCVSMDARSRMESRGKSVVVGIVFLLVSCIAVVSVSHQN</sequence>